<accession>A0A849BQH2</accession>
<gene>
    <name evidence="1" type="ORF">HLB09_11715</name>
</gene>
<evidence type="ECO:0000313" key="2">
    <source>
        <dbReference type="Proteomes" id="UP000555552"/>
    </source>
</evidence>
<comment type="caution">
    <text evidence="1">The sequence shown here is derived from an EMBL/GenBank/DDBJ whole genome shotgun (WGS) entry which is preliminary data.</text>
</comment>
<dbReference type="RefSeq" id="WP_171203544.1">
    <property type="nucleotide sequence ID" value="NZ_BAAANP010000018.1"/>
</dbReference>
<sequence length="312" mass="33727">MDALPGPLAELARVQEGCLGRSQLRRHGVGPDVVRRRVAGGRWQRVGPRVVALHAGPLPAPAQRWAALLHAGAGACLGAWTALAVHGLEGWDRDDVHVVVARGRSRGEPLAGSALHLSHRWREEDVTERGGVRLHRVERAAVDAAAWSAGDRTACGLLAAVVQQRLTTPARLAAALEGVGPVRHRGALVAVLEDLAGGSQAMSEVDLAALCRRHRLPPPVRQAVRVDGVGRRRYLDAEWHLADGRRVLLEVDGVGHLDPRRWYDDLLRAAEVSRPGETVLRLPALALRLDEARVVALLRAHLDLDDGSRPRA</sequence>
<dbReference type="EMBL" id="JABEMA010000188">
    <property type="protein sequence ID" value="NNH23745.1"/>
    <property type="molecule type" value="Genomic_DNA"/>
</dbReference>
<organism evidence="1 2">
    <name type="scientific">Pseudokineococcus marinus</name>
    <dbReference type="NCBI Taxonomy" id="351215"/>
    <lineage>
        <taxon>Bacteria</taxon>
        <taxon>Bacillati</taxon>
        <taxon>Actinomycetota</taxon>
        <taxon>Actinomycetes</taxon>
        <taxon>Kineosporiales</taxon>
        <taxon>Kineosporiaceae</taxon>
        <taxon>Pseudokineococcus</taxon>
    </lineage>
</organism>
<protein>
    <recommendedName>
        <fullName evidence="3">DUF559 domain-containing protein</fullName>
    </recommendedName>
</protein>
<name>A0A849BQH2_9ACTN</name>
<dbReference type="AlphaFoldDB" id="A0A849BQH2"/>
<reference evidence="1 2" key="1">
    <citation type="submission" date="2020-05" db="EMBL/GenBank/DDBJ databases">
        <title>MicrobeNet Type strains.</title>
        <authorList>
            <person name="Nicholson A.C."/>
        </authorList>
    </citation>
    <scope>NUCLEOTIDE SEQUENCE [LARGE SCALE GENOMIC DNA]</scope>
    <source>
        <strain evidence="1 2">JCM 14547</strain>
    </source>
</reference>
<evidence type="ECO:0000313" key="1">
    <source>
        <dbReference type="EMBL" id="NNH23745.1"/>
    </source>
</evidence>
<keyword evidence="2" id="KW-1185">Reference proteome</keyword>
<dbReference type="Proteomes" id="UP000555552">
    <property type="component" value="Unassembled WGS sequence"/>
</dbReference>
<proteinExistence type="predicted"/>
<evidence type="ECO:0008006" key="3">
    <source>
        <dbReference type="Google" id="ProtNLM"/>
    </source>
</evidence>